<gene>
    <name evidence="1" type="ORF">J1N35_013453</name>
</gene>
<proteinExistence type="predicted"/>
<accession>A0A9D4A912</accession>
<dbReference type="OrthoDB" id="851583at2759"/>
<keyword evidence="2" id="KW-1185">Reference proteome</keyword>
<evidence type="ECO:0008006" key="3">
    <source>
        <dbReference type="Google" id="ProtNLM"/>
    </source>
</evidence>
<dbReference type="Proteomes" id="UP000828251">
    <property type="component" value="Unassembled WGS sequence"/>
</dbReference>
<comment type="caution">
    <text evidence="1">The sequence shown here is derived from an EMBL/GenBank/DDBJ whole genome shotgun (WGS) entry which is preliminary data.</text>
</comment>
<sequence length="247" mass="26904">MVNSTDSTSVDRSGQSSSGAWVIQTFSRHGIVKLDETNFVQWQQYIKLIIKGYKLHDFLEGILPIPPKFVASPDGSVVSEAEKVEIILAGLSSEYDSVLTLASFSTETLLFQKLGISTADTVSDMWSYGYLAQQCFYLFNRDFDGPSELSPVRFLFVSLAQNLPDDFTNRSIAFGGSGPHVVTAPAHYPGGYVSDGIGCLPDGMVRSSIGPHMTLSGPYRRPQFMSDVGTNLGHSFGHSARHGLGHE</sequence>
<dbReference type="AlphaFoldDB" id="A0A9D4A912"/>
<dbReference type="EMBL" id="JAIQCV010000005">
    <property type="protein sequence ID" value="KAH1096532.1"/>
    <property type="molecule type" value="Genomic_DNA"/>
</dbReference>
<reference evidence="1 2" key="1">
    <citation type="journal article" date="2021" name="Plant Biotechnol. J.">
        <title>Multi-omics assisted identification of the key and species-specific regulatory components of drought-tolerant mechanisms in Gossypium stocksii.</title>
        <authorList>
            <person name="Yu D."/>
            <person name="Ke L."/>
            <person name="Zhang D."/>
            <person name="Wu Y."/>
            <person name="Sun Y."/>
            <person name="Mei J."/>
            <person name="Sun J."/>
            <person name="Sun Y."/>
        </authorList>
    </citation>
    <scope>NUCLEOTIDE SEQUENCE [LARGE SCALE GENOMIC DNA]</scope>
    <source>
        <strain evidence="2">cv. E1</strain>
        <tissue evidence="1">Leaf</tissue>
    </source>
</reference>
<dbReference type="PANTHER" id="PTHR47481:SF10">
    <property type="entry name" value="COPIA-LIKE POLYPROTEIN_RETROTRANSPOSON"/>
    <property type="match status" value="1"/>
</dbReference>
<protein>
    <recommendedName>
        <fullName evidence="3">Retrotransposon Copia-like N-terminal domain-containing protein</fullName>
    </recommendedName>
</protein>
<evidence type="ECO:0000313" key="1">
    <source>
        <dbReference type="EMBL" id="KAH1096532.1"/>
    </source>
</evidence>
<dbReference type="PANTHER" id="PTHR47481">
    <property type="match status" value="1"/>
</dbReference>
<organism evidence="1 2">
    <name type="scientific">Gossypium stocksii</name>
    <dbReference type="NCBI Taxonomy" id="47602"/>
    <lineage>
        <taxon>Eukaryota</taxon>
        <taxon>Viridiplantae</taxon>
        <taxon>Streptophyta</taxon>
        <taxon>Embryophyta</taxon>
        <taxon>Tracheophyta</taxon>
        <taxon>Spermatophyta</taxon>
        <taxon>Magnoliopsida</taxon>
        <taxon>eudicotyledons</taxon>
        <taxon>Gunneridae</taxon>
        <taxon>Pentapetalae</taxon>
        <taxon>rosids</taxon>
        <taxon>malvids</taxon>
        <taxon>Malvales</taxon>
        <taxon>Malvaceae</taxon>
        <taxon>Malvoideae</taxon>
        <taxon>Gossypium</taxon>
    </lineage>
</organism>
<name>A0A9D4A912_9ROSI</name>
<evidence type="ECO:0000313" key="2">
    <source>
        <dbReference type="Proteomes" id="UP000828251"/>
    </source>
</evidence>